<dbReference type="InterPro" id="IPR000175">
    <property type="entry name" value="Na/ntran_symport"/>
</dbReference>
<comment type="similarity">
    <text evidence="6">Belongs to the sodium:neurotransmitter symporter (SNF) (TC 2.A.22) family.</text>
</comment>
<dbReference type="NCBIfam" id="NF037979">
    <property type="entry name" value="Na_transp"/>
    <property type="match status" value="1"/>
</dbReference>
<evidence type="ECO:0000256" key="4">
    <source>
        <dbReference type="ARBA" id="ARBA00022989"/>
    </source>
</evidence>
<dbReference type="PROSITE" id="PS50267">
    <property type="entry name" value="NA_NEUROTRAN_SYMP_3"/>
    <property type="match status" value="1"/>
</dbReference>
<keyword evidence="9" id="KW-1185">Reference proteome</keyword>
<reference evidence="9" key="1">
    <citation type="journal article" date="2019" name="Int. J. Syst. Evol. Microbiol.">
        <title>The Global Catalogue of Microorganisms (GCM) 10K type strain sequencing project: providing services to taxonomists for standard genome sequencing and annotation.</title>
        <authorList>
            <consortium name="The Broad Institute Genomics Platform"/>
            <consortium name="The Broad Institute Genome Sequencing Center for Infectious Disease"/>
            <person name="Wu L."/>
            <person name="Ma J."/>
        </authorList>
    </citation>
    <scope>NUCLEOTIDE SEQUENCE [LARGE SCALE GENOMIC DNA]</scope>
    <source>
        <strain evidence="9">KCTC 42911</strain>
    </source>
</reference>
<dbReference type="RefSeq" id="WP_386734018.1">
    <property type="nucleotide sequence ID" value="NZ_JBHRXI010000002.1"/>
</dbReference>
<feature type="transmembrane region" description="Helical" evidence="7">
    <location>
        <begin position="428"/>
        <end position="446"/>
    </location>
</feature>
<evidence type="ECO:0000256" key="1">
    <source>
        <dbReference type="ARBA" id="ARBA00004141"/>
    </source>
</evidence>
<dbReference type="EMBL" id="JBHRXI010000002">
    <property type="protein sequence ID" value="MFC3612828.1"/>
    <property type="molecule type" value="Genomic_DNA"/>
</dbReference>
<comment type="caution">
    <text evidence="8">The sequence shown here is derived from an EMBL/GenBank/DDBJ whole genome shotgun (WGS) entry which is preliminary data.</text>
</comment>
<feature type="transmembrane region" description="Helical" evidence="7">
    <location>
        <begin position="178"/>
        <end position="200"/>
    </location>
</feature>
<feature type="transmembrane region" description="Helical" evidence="7">
    <location>
        <begin position="12"/>
        <end position="29"/>
    </location>
</feature>
<protein>
    <recommendedName>
        <fullName evidence="6">Transporter</fullName>
    </recommendedName>
</protein>
<feature type="transmembrane region" description="Helical" evidence="7">
    <location>
        <begin position="87"/>
        <end position="111"/>
    </location>
</feature>
<keyword evidence="6" id="KW-0769">Symport</keyword>
<feature type="transmembrane region" description="Helical" evidence="7">
    <location>
        <begin position="349"/>
        <end position="370"/>
    </location>
</feature>
<evidence type="ECO:0000256" key="6">
    <source>
        <dbReference type="RuleBase" id="RU003732"/>
    </source>
</evidence>
<evidence type="ECO:0000256" key="2">
    <source>
        <dbReference type="ARBA" id="ARBA00022448"/>
    </source>
</evidence>
<evidence type="ECO:0000313" key="9">
    <source>
        <dbReference type="Proteomes" id="UP001595629"/>
    </source>
</evidence>
<comment type="subcellular location">
    <subcellularLocation>
        <location evidence="1">Membrane</location>
        <topology evidence="1">Multi-pass membrane protein</topology>
    </subcellularLocation>
</comment>
<dbReference type="Pfam" id="PF00209">
    <property type="entry name" value="SNF"/>
    <property type="match status" value="2"/>
</dbReference>
<feature type="transmembrane region" description="Helical" evidence="7">
    <location>
        <begin position="220"/>
        <end position="246"/>
    </location>
</feature>
<dbReference type="CDD" id="cd10336">
    <property type="entry name" value="SLC6sbd_Tyt1-Like"/>
    <property type="match status" value="1"/>
</dbReference>
<evidence type="ECO:0000256" key="3">
    <source>
        <dbReference type="ARBA" id="ARBA00022692"/>
    </source>
</evidence>
<dbReference type="PRINTS" id="PR00176">
    <property type="entry name" value="NANEUSMPORT"/>
</dbReference>
<evidence type="ECO:0000256" key="7">
    <source>
        <dbReference type="SAM" id="Phobius"/>
    </source>
</evidence>
<feature type="transmembrane region" description="Helical" evidence="7">
    <location>
        <begin position="41"/>
        <end position="66"/>
    </location>
</feature>
<dbReference type="Proteomes" id="UP001595629">
    <property type="component" value="Unassembled WGS sequence"/>
</dbReference>
<dbReference type="PANTHER" id="PTHR42948">
    <property type="entry name" value="TRANSPORTER"/>
    <property type="match status" value="1"/>
</dbReference>
<feature type="transmembrane region" description="Helical" evidence="7">
    <location>
        <begin position="147"/>
        <end position="166"/>
    </location>
</feature>
<dbReference type="PANTHER" id="PTHR42948:SF1">
    <property type="entry name" value="TRANSPORTER"/>
    <property type="match status" value="1"/>
</dbReference>
<dbReference type="SUPFAM" id="SSF161070">
    <property type="entry name" value="SNF-like"/>
    <property type="match status" value="1"/>
</dbReference>
<feature type="transmembrane region" description="Helical" evidence="7">
    <location>
        <begin position="302"/>
        <end position="328"/>
    </location>
</feature>
<name>A0ABV7TC38_9RHOB</name>
<keyword evidence="2 6" id="KW-0813">Transport</keyword>
<feature type="transmembrane region" description="Helical" evidence="7">
    <location>
        <begin position="390"/>
        <end position="407"/>
    </location>
</feature>
<dbReference type="InterPro" id="IPR037272">
    <property type="entry name" value="SNS_sf"/>
</dbReference>
<feature type="transmembrane region" description="Helical" evidence="7">
    <location>
        <begin position="258"/>
        <end position="282"/>
    </location>
</feature>
<evidence type="ECO:0000256" key="5">
    <source>
        <dbReference type="ARBA" id="ARBA00023136"/>
    </source>
</evidence>
<organism evidence="8 9">
    <name type="scientific">Lutimaribacter marinistellae</name>
    <dbReference type="NCBI Taxonomy" id="1820329"/>
    <lineage>
        <taxon>Bacteria</taxon>
        <taxon>Pseudomonadati</taxon>
        <taxon>Pseudomonadota</taxon>
        <taxon>Alphaproteobacteria</taxon>
        <taxon>Rhodobacterales</taxon>
        <taxon>Roseobacteraceae</taxon>
        <taxon>Lutimaribacter</taxon>
    </lineage>
</organism>
<keyword evidence="5 7" id="KW-0472">Membrane</keyword>
<keyword evidence="4 7" id="KW-1133">Transmembrane helix</keyword>
<dbReference type="InterPro" id="IPR047218">
    <property type="entry name" value="YocR/YhdH-like"/>
</dbReference>
<dbReference type="PROSITE" id="PS00610">
    <property type="entry name" value="NA_NEUROTRAN_SYMP_1"/>
    <property type="match status" value="1"/>
</dbReference>
<accession>A0ABV7TC38</accession>
<evidence type="ECO:0000313" key="8">
    <source>
        <dbReference type="EMBL" id="MFC3612828.1"/>
    </source>
</evidence>
<proteinExistence type="inferred from homology"/>
<sequence length="447" mass="46820">MTTQHQHWGSRLTFILAATGSAVGLGNIWKFPYMVGESGGAAFVLVYLLCIAAIGMPVLIAEWLLGRRGQKNAIDTMRDLAKENGRSSAWTLLGVSSVLVGAVILSFYSVIGGWSLYYTVQAGAGQFAEQDAAGISDLFEQMLASPATLLLAHTVFMAATVAIVARGLKGGIEASVRLLMPTLAGLILVLLAYAVSTGHFGEAFSYMFSFDLREISGGTVLAAMGQAFFTLSVGAGVMIAYGSYLGHETNLLSTARTVILFDTGFALAAGLIIFPIVFANGLETSEGPGLIFVTLPLAFAEMIGGTVIGLLFFLLLSFAALTSSISLLEPVVEFLSERSSLGRAVSTAVAGAVIWALGIAALLSFNVWSAPLPVIGMNVFDSLDVITSQYMLPLNGLFAALFVGWALKWQGVQDELGLSGGGAALWSILARLVAPVGVAVVFVAGFF</sequence>
<keyword evidence="3 6" id="KW-0812">Transmembrane</keyword>
<gene>
    <name evidence="8" type="ORF">ACFORG_03560</name>
</gene>